<comment type="caution">
    <text evidence="2">The sequence shown here is derived from an EMBL/GenBank/DDBJ whole genome shotgun (WGS) entry which is preliminary data.</text>
</comment>
<reference evidence="2 3" key="1">
    <citation type="journal article" date="2019" name="Front. Microbiol.">
        <title>Genomes of Neutrophilic Sulfur-Oxidizing Chemolithoautotrophs Representing 9 Proteobacterial Species From 8 Genera.</title>
        <authorList>
            <person name="Watanabe T."/>
            <person name="Kojima H."/>
            <person name="Umezawa K."/>
            <person name="Hori C."/>
            <person name="Takasuka T.E."/>
            <person name="Kato Y."/>
            <person name="Fukui M."/>
        </authorList>
    </citation>
    <scope>NUCLEOTIDE SEQUENCE [LARGE SCALE GENOMIC DNA]</scope>
    <source>
        <strain evidence="2 3">TTN</strain>
    </source>
</reference>
<dbReference type="Proteomes" id="UP000286806">
    <property type="component" value="Unassembled WGS sequence"/>
</dbReference>
<dbReference type="SMART" id="SM00671">
    <property type="entry name" value="SEL1"/>
    <property type="match status" value="6"/>
</dbReference>
<dbReference type="InterPro" id="IPR006597">
    <property type="entry name" value="Sel1-like"/>
</dbReference>
<dbReference type="SUPFAM" id="SSF81901">
    <property type="entry name" value="HCP-like"/>
    <property type="match status" value="2"/>
</dbReference>
<evidence type="ECO:0000313" key="3">
    <source>
        <dbReference type="Proteomes" id="UP000286806"/>
    </source>
</evidence>
<feature type="chain" id="PRO_5019514357" description="Sel1 repeat family protein" evidence="1">
    <location>
        <begin position="24"/>
        <end position="294"/>
    </location>
</feature>
<gene>
    <name evidence="2" type="ORF">SFMTTN_1976</name>
</gene>
<dbReference type="Gene3D" id="1.25.40.10">
    <property type="entry name" value="Tetratricopeptide repeat domain"/>
    <property type="match status" value="2"/>
</dbReference>
<dbReference type="InterPro" id="IPR011990">
    <property type="entry name" value="TPR-like_helical_dom_sf"/>
</dbReference>
<evidence type="ECO:0000313" key="2">
    <source>
        <dbReference type="EMBL" id="GBL46164.1"/>
    </source>
</evidence>
<feature type="signal peptide" evidence="1">
    <location>
        <begin position="1"/>
        <end position="23"/>
    </location>
</feature>
<evidence type="ECO:0000256" key="1">
    <source>
        <dbReference type="SAM" id="SignalP"/>
    </source>
</evidence>
<protein>
    <recommendedName>
        <fullName evidence="4">Sel1 repeat family protein</fullName>
    </recommendedName>
</protein>
<dbReference type="EMBL" id="BGOW01000017">
    <property type="protein sequence ID" value="GBL46164.1"/>
    <property type="molecule type" value="Genomic_DNA"/>
</dbReference>
<dbReference type="InterPro" id="IPR050767">
    <property type="entry name" value="Sel1_AlgK"/>
</dbReference>
<organism evidence="2 3">
    <name type="scientific">Sulfuriferula multivorans</name>
    <dbReference type="NCBI Taxonomy" id="1559896"/>
    <lineage>
        <taxon>Bacteria</taxon>
        <taxon>Pseudomonadati</taxon>
        <taxon>Pseudomonadota</taxon>
        <taxon>Betaproteobacteria</taxon>
        <taxon>Nitrosomonadales</taxon>
        <taxon>Sulfuricellaceae</taxon>
        <taxon>Sulfuriferula</taxon>
    </lineage>
</organism>
<dbReference type="Pfam" id="PF08238">
    <property type="entry name" value="Sel1"/>
    <property type="match status" value="6"/>
</dbReference>
<keyword evidence="3" id="KW-1185">Reference proteome</keyword>
<sequence length="294" mass="32242">MHKKIAVLAVLALGMLSPSISQAMTPEETVMLSNAAERGNDGAQLLLAFEYLHGDAARAKDEKQAAYWFERAAIQGNVAAQKMLGDLYEQGRGVPENLKVSADWRTKAALRGNTDAQVSLGKMYLAGAGVEKSPEKAEYWLQRAAIEGNSEAQFLLGKMYKLRDSNTREQALSGNMLAKSASQGFGSAAEFLQFMENARYKVSELFHQHPADIHKLAQDGDAESQYRLATRYESGHGEPQDSAKALYWFKKAADNGHVMAMKSLAHIYAKGLDGVVADPRIAEYWANRAQSAQP</sequence>
<proteinExistence type="predicted"/>
<accession>A0A401JEY5</accession>
<dbReference type="PANTHER" id="PTHR11102">
    <property type="entry name" value="SEL-1-LIKE PROTEIN"/>
    <property type="match status" value="1"/>
</dbReference>
<evidence type="ECO:0008006" key="4">
    <source>
        <dbReference type="Google" id="ProtNLM"/>
    </source>
</evidence>
<dbReference type="PANTHER" id="PTHR11102:SF160">
    <property type="entry name" value="ERAD-ASSOCIATED E3 UBIQUITIN-PROTEIN LIGASE COMPONENT HRD3"/>
    <property type="match status" value="1"/>
</dbReference>
<keyword evidence="1" id="KW-0732">Signal</keyword>
<dbReference type="AlphaFoldDB" id="A0A401JEY5"/>
<name>A0A401JEY5_9PROT</name>